<protein>
    <recommendedName>
        <fullName evidence="4">Cadherin domain-containing protein</fullName>
    </recommendedName>
</protein>
<dbReference type="InterPro" id="IPR013783">
    <property type="entry name" value="Ig-like_fold"/>
</dbReference>
<evidence type="ECO:0000256" key="1">
    <source>
        <dbReference type="SAM" id="SignalP"/>
    </source>
</evidence>
<comment type="caution">
    <text evidence="2">The sequence shown here is derived from an EMBL/GenBank/DDBJ whole genome shotgun (WGS) entry which is preliminary data.</text>
</comment>
<evidence type="ECO:0000313" key="3">
    <source>
        <dbReference type="Proteomes" id="UP000093366"/>
    </source>
</evidence>
<dbReference type="PROSITE" id="PS51257">
    <property type="entry name" value="PROKAR_LIPOPROTEIN"/>
    <property type="match status" value="1"/>
</dbReference>
<dbReference type="Proteomes" id="UP000093366">
    <property type="component" value="Unassembled WGS sequence"/>
</dbReference>
<evidence type="ECO:0000313" key="2">
    <source>
        <dbReference type="EMBL" id="OCQ23647.1"/>
    </source>
</evidence>
<dbReference type="AlphaFoldDB" id="A0A1C0TWG7"/>
<dbReference type="EMBL" id="MAUJ01000001">
    <property type="protein sequence ID" value="OCQ23647.1"/>
    <property type="molecule type" value="Genomic_DNA"/>
</dbReference>
<dbReference type="Gene3D" id="2.60.40.10">
    <property type="entry name" value="Immunoglobulins"/>
    <property type="match status" value="2"/>
</dbReference>
<dbReference type="OrthoDB" id="1121506at2"/>
<feature type="chain" id="PRO_5008646521" description="Cadherin domain-containing protein" evidence="1">
    <location>
        <begin position="23"/>
        <end position="952"/>
    </location>
</feature>
<reference evidence="3" key="1">
    <citation type="submission" date="2016-07" db="EMBL/GenBank/DDBJ databases">
        <authorList>
            <person name="Florea S."/>
            <person name="Webb J.S."/>
            <person name="Jaromczyk J."/>
            <person name="Schardl C.L."/>
        </authorList>
    </citation>
    <scope>NUCLEOTIDE SEQUENCE [LARGE SCALE GENOMIC DNA]</scope>
    <source>
        <strain evidence="3">IPB1</strain>
    </source>
</reference>
<name>A0A1C0TWG7_9GAMM</name>
<dbReference type="GO" id="GO:0005509">
    <property type="term" value="F:calcium ion binding"/>
    <property type="evidence" value="ECO:0007669"/>
    <property type="project" value="InterPro"/>
</dbReference>
<organism evidence="2 3">
    <name type="scientific">Pseudoalteromonas luteoviolacea</name>
    <dbReference type="NCBI Taxonomy" id="43657"/>
    <lineage>
        <taxon>Bacteria</taxon>
        <taxon>Pseudomonadati</taxon>
        <taxon>Pseudomonadota</taxon>
        <taxon>Gammaproteobacteria</taxon>
        <taxon>Alteromonadales</taxon>
        <taxon>Pseudoalteromonadaceae</taxon>
        <taxon>Pseudoalteromonas</taxon>
    </lineage>
</organism>
<accession>A0A1C0TWG7</accession>
<dbReference type="Gene3D" id="2.60.40.3440">
    <property type="match status" value="1"/>
</dbReference>
<sequence length="952" mass="103624">MKPLSQATILALALMGVTGCSGGDVTKEIQTDNSVIEKPLVDVVGSIEKGPFVVGSNVIINTLSDDGKNTGSTIVTKTVDKLGNFKFSVERDSLLQISATGYYRNEITGELSEGTITLRSIYKSTDSKQQIANVNLLTHLASARALSLIENNGLQFEAALKQAETEFLSAFNSVIAESEALDFSNLSILEDTNQEASAYLLAVSSLAYQYALDEATVKSTNPDAELTALLNELESDFAEDGSFAASQILDGLRVSHKKIDPAKVKEHLLEWREDNEAIKIPDINVFLDTDLDGTPNITDEDDDNDGVKDELDKSPFKPDFIVNDKSITLPEDTVATVDVTANDPLGTPIGVTVESLPKFGLLSGVFPELSYTPNLNFVGQDSFTYKLTQENKVSDLVTVTLIVTAENDAPEIYGEPNSQITALEEYAFAPDYVDVDGDLLQFSVENLPSWATFNSSNGSLQGTPNNEDVGTYSGVKISISDGEYTVSLPEFSIEVKYSQLAAPATVNSDVSDAGYKKKQVALSWEAIKYAQSYDIELYTDEGLTELAYSAVSSSNSLEFEQALGLYYVRMRTTNPDNVKGPWSAADAIDIGTFTRTLGGSGMDSVESVLNVVDGQIILAHTNSIEVKEDVGSDGVFWLFKVDLNGNIQWQSFLDTTNYKKRTISGFEMLTDGSLIILATENNTTYSATVVSAEGQFVREFEITPPVQGQHLQGFADTKFGAFVSFDSCTDWYCATTVSVHGINLESGVLTEAIAMPKIDGTTFTNWHNLSTTKSGDLLVSGQHVKEGAPLHSGFAPYIQVLDSSMSPTFSWNGLESSHLMPYSTRTYELENGDFVLGAELVMMGYWVARIDRETNRLSNYFFEENNGVAFNGKPPIIPSKHGVLFASYNMNSDERKTQLIEFNSDLTKRTEMTVAGLGIQSGAGLFEHNDGGTSIVMTSRENGKDSIVIIKR</sequence>
<dbReference type="InterPro" id="IPR015919">
    <property type="entry name" value="Cadherin-like_sf"/>
</dbReference>
<dbReference type="GO" id="GO:0016020">
    <property type="term" value="C:membrane"/>
    <property type="evidence" value="ECO:0007669"/>
    <property type="project" value="InterPro"/>
</dbReference>
<dbReference type="Pfam" id="PF05345">
    <property type="entry name" value="He_PIG"/>
    <property type="match status" value="1"/>
</dbReference>
<evidence type="ECO:0008006" key="4">
    <source>
        <dbReference type="Google" id="ProtNLM"/>
    </source>
</evidence>
<dbReference type="SUPFAM" id="SSF49313">
    <property type="entry name" value="Cadherin-like"/>
    <property type="match status" value="1"/>
</dbReference>
<dbReference type="Pfam" id="PF17963">
    <property type="entry name" value="Big_9"/>
    <property type="match status" value="1"/>
</dbReference>
<proteinExistence type="predicted"/>
<dbReference type="RefSeq" id="WP_065789661.1">
    <property type="nucleotide sequence ID" value="NZ_MAUJ01000001.1"/>
</dbReference>
<feature type="signal peptide" evidence="1">
    <location>
        <begin position="1"/>
        <end position="22"/>
    </location>
</feature>
<gene>
    <name evidence="2" type="ORF">A7985_06815</name>
</gene>
<keyword evidence="1" id="KW-0732">Signal</keyword>